<evidence type="ECO:0008006" key="3">
    <source>
        <dbReference type="Google" id="ProtNLM"/>
    </source>
</evidence>
<dbReference type="PATRIC" id="fig|997897.5.peg.1327"/>
<dbReference type="HOGENOM" id="CLU_011901_1_0_9"/>
<dbReference type="AlphaFoldDB" id="N9ZPS3"/>
<dbReference type="Pfam" id="PF18555">
    <property type="entry name" value="MobL"/>
    <property type="match status" value="1"/>
</dbReference>
<dbReference type="Proteomes" id="UP000013041">
    <property type="component" value="Unassembled WGS sequence"/>
</dbReference>
<dbReference type="PANTHER" id="PTHR11102">
    <property type="entry name" value="SEL-1-LIKE PROTEIN"/>
    <property type="match status" value="1"/>
</dbReference>
<name>N9ZPS3_9FIRM</name>
<organism evidence="1 2">
    <name type="scientific">Enterocloster bolteae 90B8</name>
    <dbReference type="NCBI Taxonomy" id="997897"/>
    <lineage>
        <taxon>Bacteria</taxon>
        <taxon>Bacillati</taxon>
        <taxon>Bacillota</taxon>
        <taxon>Clostridia</taxon>
        <taxon>Lachnospirales</taxon>
        <taxon>Lachnospiraceae</taxon>
        <taxon>Enterocloster</taxon>
    </lineage>
</organism>
<sequence>MPGIILKCRFIKHEKAHLGHMVRYIATREGVEPVRDTHAYLPATVGQKKLIKELLQEVPEGKESYEYRDYEQNPTIGNASEFISTMIEQNMDLIAKRENYVDYIATRPGVETVGTHGLFTDAGVPVVLSKVQKEVAGHEGYVWTFILSIRREDAVRLGYDQVKSWEALLRGKRMQMAEAMKIPPDELRWYAAFHNEGHHPHAHIIVYASDPAKGFLTERGIEQLRSMYAREIFRQDMYELYQVQTEQRNELVKASENSLKTLCGQVRDAWEDNDKLEQMLLQLADSLKRTSGRKVYGYLPPRIKQQVDRIVDELSRNPVIDECYQRWFESRMEILHTYTDQVPERPPLSRQKEFKQIKNMIIREAVELEPDRRARLEQPLDEMSRIIVGEAENGPDGSEYPEDAAAGNDMPDQMEPGEGKPDFEIACQMMAMEARRGNASAMSALADLYIQTGSQERIQQGIQLLERSAELGNANAEYKLGKLYREDLHIDKNLGASVYWLNQSAGHGNQHAQYLLGKIYLFGQIIRDEESGNFWLEKSVSQGNPYAAYLLEHRDEWGRMRLQSGLIRLFHRLSDLFEEQEKKNHSRTQGWIDRKRRRRLREKKLSQGIHG</sequence>
<dbReference type="InterPro" id="IPR050767">
    <property type="entry name" value="Sel1_AlgK"/>
</dbReference>
<proteinExistence type="predicted"/>
<dbReference type="RefSeq" id="WP_002571517.1">
    <property type="nucleotide sequence ID" value="NZ_KB851149.1"/>
</dbReference>
<dbReference type="PANTHER" id="PTHR11102:SF160">
    <property type="entry name" value="ERAD-ASSOCIATED E3 UBIQUITIN-PROTEIN LIGASE COMPONENT HRD3"/>
    <property type="match status" value="1"/>
</dbReference>
<reference evidence="1 2" key="1">
    <citation type="submission" date="2013-01" db="EMBL/GenBank/DDBJ databases">
        <title>The Genome Sequence of Clostridium bolteae 90B8.</title>
        <authorList>
            <consortium name="The Broad Institute Genome Sequencing Platform"/>
            <person name="Earl A."/>
            <person name="Ward D."/>
            <person name="Feldgarden M."/>
            <person name="Gevers D."/>
            <person name="Courvalin P."/>
            <person name="Lambert T."/>
            <person name="Walker B."/>
            <person name="Young S.K."/>
            <person name="Zeng Q."/>
            <person name="Gargeya S."/>
            <person name="Fitzgerald M."/>
            <person name="Haas B."/>
            <person name="Abouelleil A."/>
            <person name="Alvarado L."/>
            <person name="Arachchi H.M."/>
            <person name="Berlin A.M."/>
            <person name="Chapman S.B."/>
            <person name="Dewar J."/>
            <person name="Goldberg J."/>
            <person name="Griggs A."/>
            <person name="Gujja S."/>
            <person name="Hansen M."/>
            <person name="Howarth C."/>
            <person name="Imamovic A."/>
            <person name="Larimer J."/>
            <person name="McCowan C."/>
            <person name="Murphy C."/>
            <person name="Neiman D."/>
            <person name="Pearson M."/>
            <person name="Priest M."/>
            <person name="Roberts A."/>
            <person name="Saif S."/>
            <person name="Shea T."/>
            <person name="Sisk P."/>
            <person name="Sykes S."/>
            <person name="Wortman J."/>
            <person name="Nusbaum C."/>
            <person name="Birren B."/>
        </authorList>
    </citation>
    <scope>NUCLEOTIDE SEQUENCE [LARGE SCALE GENOMIC DNA]</scope>
    <source>
        <strain evidence="1 2">90B8</strain>
    </source>
</reference>
<protein>
    <recommendedName>
        <fullName evidence="3">Sel1 repeat family protein</fullName>
    </recommendedName>
</protein>
<dbReference type="NCBIfam" id="NF041499">
    <property type="entry name" value="MobP3"/>
    <property type="match status" value="1"/>
</dbReference>
<accession>N9ZPS3</accession>
<evidence type="ECO:0000313" key="2">
    <source>
        <dbReference type="Proteomes" id="UP000013041"/>
    </source>
</evidence>
<dbReference type="Pfam" id="PF08238">
    <property type="entry name" value="Sel1"/>
    <property type="match status" value="3"/>
</dbReference>
<gene>
    <name evidence="1" type="ORF">HMPREF1097_01246</name>
</gene>
<dbReference type="InterPro" id="IPR041073">
    <property type="entry name" value="MobL"/>
</dbReference>
<dbReference type="SMART" id="SM00671">
    <property type="entry name" value="SEL1"/>
    <property type="match status" value="3"/>
</dbReference>
<evidence type="ECO:0000313" key="1">
    <source>
        <dbReference type="EMBL" id="ENZ41870.1"/>
    </source>
</evidence>
<dbReference type="InterPro" id="IPR006597">
    <property type="entry name" value="Sel1-like"/>
</dbReference>
<dbReference type="InterPro" id="IPR011990">
    <property type="entry name" value="TPR-like_helical_dom_sf"/>
</dbReference>
<comment type="caution">
    <text evidence="1">The sequence shown here is derived from an EMBL/GenBank/DDBJ whole genome shotgun (WGS) entry which is preliminary data.</text>
</comment>
<dbReference type="EMBL" id="AGYG01000009">
    <property type="protein sequence ID" value="ENZ41870.1"/>
    <property type="molecule type" value="Genomic_DNA"/>
</dbReference>
<dbReference type="SUPFAM" id="SSF81901">
    <property type="entry name" value="HCP-like"/>
    <property type="match status" value="1"/>
</dbReference>
<dbReference type="InterPro" id="IPR048102">
    <property type="entry name" value="MobP3"/>
</dbReference>
<dbReference type="Gene3D" id="1.25.40.10">
    <property type="entry name" value="Tetratricopeptide repeat domain"/>
    <property type="match status" value="1"/>
</dbReference>